<dbReference type="Proteomes" id="UP000825935">
    <property type="component" value="Chromosome 2"/>
</dbReference>
<evidence type="ECO:0000256" key="3">
    <source>
        <dbReference type="ARBA" id="ARBA00022801"/>
    </source>
</evidence>
<gene>
    <name evidence="7" type="ORF">KP509_02G063500</name>
</gene>
<dbReference type="OrthoDB" id="288987at2759"/>
<name>A0A8T2VAH7_CERRI</name>
<evidence type="ECO:0000313" key="8">
    <source>
        <dbReference type="Proteomes" id="UP000825935"/>
    </source>
</evidence>
<dbReference type="Pfam" id="PF00569">
    <property type="entry name" value="ZZ"/>
    <property type="match status" value="1"/>
</dbReference>
<sequence>MEEEIRSSCPLCGCFHPLSTLEKHVNSHLDEDESARDQALALELASLPDVSPIKVSEPWKLSKVTCSFCQELIPLEEWESHDVMHEIQLEEFIGDRPDQDNCKNDKEENPLKKFRTEECASTSRIPHSVSVRSVQSIVLNQKKEEYRRVNEGIMNLIRDCLYSEKESSCSTVITGYLDHFESCAFEDVGWGCGWRNIQMLGSHLLTHHWAKEVLFGGVGFVPDIPSLQQWLELAWTCGFDEHGAEFYQFKIHGCREWIGTTECAALFRSFGLRARIVDFSSAVRKLENGQATIDRWFQRKVPESGNAQNKMSVQLPGTNKIHLNVECDACGAYPIKGKRYKSKKKENYDLCSSCILQETKQQDYEELTSCRSASLKQEAVKDENVNHEHLIKWVWDYFIDHVSSPVSKACLDLFQGHIATSGSTPLYFQHQGHSRTIVGVQRRKKHAASNEEVFLLVLDPSNKTEELLQSLRSKRNWQKLIKRGVHTLKKRSYQVCYVEPGIAEGQELQELKILKSEHFYN</sequence>
<dbReference type="PROSITE" id="PS50135">
    <property type="entry name" value="ZF_ZZ_2"/>
    <property type="match status" value="1"/>
</dbReference>
<dbReference type="InterPro" id="IPR043145">
    <property type="entry name" value="Znf_ZZ_sf"/>
</dbReference>
<dbReference type="GO" id="GO:0019783">
    <property type="term" value="F:ubiquitin-like protein peptidase activity"/>
    <property type="evidence" value="ECO:0007669"/>
    <property type="project" value="TreeGrafter"/>
</dbReference>
<organism evidence="7 8">
    <name type="scientific">Ceratopteris richardii</name>
    <name type="common">Triangle waterfern</name>
    <dbReference type="NCBI Taxonomy" id="49495"/>
    <lineage>
        <taxon>Eukaryota</taxon>
        <taxon>Viridiplantae</taxon>
        <taxon>Streptophyta</taxon>
        <taxon>Embryophyta</taxon>
        <taxon>Tracheophyta</taxon>
        <taxon>Polypodiopsida</taxon>
        <taxon>Polypodiidae</taxon>
        <taxon>Polypodiales</taxon>
        <taxon>Pteridineae</taxon>
        <taxon>Pteridaceae</taxon>
        <taxon>Parkerioideae</taxon>
        <taxon>Ceratopteris</taxon>
    </lineage>
</organism>
<protein>
    <recommendedName>
        <fullName evidence="6">ZZ-type domain-containing protein</fullName>
    </recommendedName>
</protein>
<dbReference type="InterPro" id="IPR012462">
    <property type="entry name" value="UFSP1/2_DUB_cat"/>
</dbReference>
<keyword evidence="1" id="KW-0479">Metal-binding</keyword>
<dbReference type="OMA" id="MIPLEDW"/>
<dbReference type="Gene3D" id="3.30.60.90">
    <property type="match status" value="1"/>
</dbReference>
<evidence type="ECO:0000256" key="2">
    <source>
        <dbReference type="ARBA" id="ARBA00022771"/>
    </source>
</evidence>
<dbReference type="Gene3D" id="3.90.70.130">
    <property type="match status" value="2"/>
</dbReference>
<dbReference type="EMBL" id="CM035407">
    <property type="protein sequence ID" value="KAH7444078.1"/>
    <property type="molecule type" value="Genomic_DNA"/>
</dbReference>
<keyword evidence="8" id="KW-1185">Reference proteome</keyword>
<dbReference type="GO" id="GO:0008270">
    <property type="term" value="F:zinc ion binding"/>
    <property type="evidence" value="ECO:0007669"/>
    <property type="project" value="UniProtKB-KW"/>
</dbReference>
<feature type="domain" description="ZZ-type" evidence="6">
    <location>
        <begin position="322"/>
        <end position="372"/>
    </location>
</feature>
<dbReference type="InterPro" id="IPR000433">
    <property type="entry name" value="Znf_ZZ"/>
</dbReference>
<proteinExistence type="predicted"/>
<evidence type="ECO:0000256" key="1">
    <source>
        <dbReference type="ARBA" id="ARBA00022723"/>
    </source>
</evidence>
<evidence type="ECO:0000313" key="7">
    <source>
        <dbReference type="EMBL" id="KAH7444078.1"/>
    </source>
</evidence>
<accession>A0A8T2VAH7</accession>
<evidence type="ECO:0000259" key="6">
    <source>
        <dbReference type="PROSITE" id="PS50135"/>
    </source>
</evidence>
<evidence type="ECO:0000256" key="5">
    <source>
        <dbReference type="PROSITE-ProRule" id="PRU00228"/>
    </source>
</evidence>
<keyword evidence="2 5" id="KW-0863">Zinc-finger</keyword>
<dbReference type="Pfam" id="PF07910">
    <property type="entry name" value="Peptidase_C78"/>
    <property type="match status" value="2"/>
</dbReference>
<keyword evidence="3" id="KW-0378">Hydrolase</keyword>
<dbReference type="SMART" id="SM00291">
    <property type="entry name" value="ZnF_ZZ"/>
    <property type="match status" value="1"/>
</dbReference>
<dbReference type="SUPFAM" id="SSF57850">
    <property type="entry name" value="RING/U-box"/>
    <property type="match status" value="1"/>
</dbReference>
<keyword evidence="4" id="KW-0862">Zinc</keyword>
<reference evidence="7" key="1">
    <citation type="submission" date="2021-08" db="EMBL/GenBank/DDBJ databases">
        <title>WGS assembly of Ceratopteris richardii.</title>
        <authorList>
            <person name="Marchant D.B."/>
            <person name="Chen G."/>
            <person name="Jenkins J."/>
            <person name="Shu S."/>
            <person name="Leebens-Mack J."/>
            <person name="Grimwood J."/>
            <person name="Schmutz J."/>
            <person name="Soltis P."/>
            <person name="Soltis D."/>
            <person name="Chen Z.-H."/>
        </authorList>
    </citation>
    <scope>NUCLEOTIDE SEQUENCE</scope>
    <source>
        <strain evidence="7">Whitten #5841</strain>
        <tissue evidence="7">Leaf</tissue>
    </source>
</reference>
<evidence type="ECO:0000256" key="4">
    <source>
        <dbReference type="ARBA" id="ARBA00022833"/>
    </source>
</evidence>
<dbReference type="AlphaFoldDB" id="A0A8T2VAH7"/>
<comment type="caution">
    <text evidence="7">The sequence shown here is derived from an EMBL/GenBank/DDBJ whole genome shotgun (WGS) entry which is preliminary data.</text>
</comment>
<dbReference type="PANTHER" id="PTHR48153">
    <property type="entry name" value="UFM1-SPECIFIC PROTEASE 2"/>
    <property type="match status" value="1"/>
</dbReference>
<dbReference type="PANTHER" id="PTHR48153:SF4">
    <property type="entry name" value="UBIQUITIN CARBOXYL-TERMINAL HYDROLASE MUG105"/>
    <property type="match status" value="1"/>
</dbReference>